<protein>
    <submittedName>
        <fullName evidence="1">Uncharacterized protein</fullName>
    </submittedName>
</protein>
<evidence type="ECO:0000313" key="1">
    <source>
        <dbReference type="EMBL" id="SPM44643.1"/>
    </source>
</evidence>
<organism evidence="1 3">
    <name type="scientific">Orientia tsutsugamushi</name>
    <name type="common">Rickettsia tsutsugamushi</name>
    <dbReference type="NCBI Taxonomy" id="784"/>
    <lineage>
        <taxon>Bacteria</taxon>
        <taxon>Pseudomonadati</taxon>
        <taxon>Pseudomonadota</taxon>
        <taxon>Alphaproteobacteria</taxon>
        <taxon>Rickettsiales</taxon>
        <taxon>Rickettsiaceae</taxon>
        <taxon>Rickettsieae</taxon>
        <taxon>Orientia</taxon>
    </lineage>
</organism>
<gene>
    <name evidence="2" type="ORF">FPW1038_00842</name>
    <name evidence="1" type="ORF">FPW1038_01189</name>
</gene>
<sequence>MYERIQGLTISTCSCFINAQIFIAKHQAYGNTYM</sequence>
<dbReference type="AlphaFoldDB" id="A0A2R8F0E0"/>
<proteinExistence type="predicted"/>
<dbReference type="EMBL" id="OOHR01000024">
    <property type="protein sequence ID" value="SPM46448.1"/>
    <property type="molecule type" value="Genomic_DNA"/>
</dbReference>
<dbReference type="EMBL" id="OOHR01000004">
    <property type="protein sequence ID" value="SPM44643.1"/>
    <property type="molecule type" value="Genomic_DNA"/>
</dbReference>
<name>A0A2R8F0E0_ORITS</name>
<reference evidence="3" key="1">
    <citation type="submission" date="2018-03" db="EMBL/GenBank/DDBJ databases">
        <authorList>
            <person name="Batty M. E."/>
            <person name="Batty M E."/>
        </authorList>
    </citation>
    <scope>NUCLEOTIDE SEQUENCE [LARGE SCALE GENOMIC DNA]</scope>
</reference>
<accession>A0A2R8F0E0</accession>
<evidence type="ECO:0000313" key="3">
    <source>
        <dbReference type="Proteomes" id="UP000244889"/>
    </source>
</evidence>
<dbReference type="PROSITE" id="PS51257">
    <property type="entry name" value="PROKAR_LIPOPROTEIN"/>
    <property type="match status" value="1"/>
</dbReference>
<dbReference type="Proteomes" id="UP000244889">
    <property type="component" value="Unassembled WGS sequence"/>
</dbReference>
<evidence type="ECO:0000313" key="2">
    <source>
        <dbReference type="EMBL" id="SPM46448.1"/>
    </source>
</evidence>
<reference evidence="1" key="2">
    <citation type="submission" date="2018-03" db="EMBL/GenBank/DDBJ databases">
        <authorList>
            <person name="Keele B.F."/>
        </authorList>
    </citation>
    <scope>NUCLEOTIDE SEQUENCE [LARGE SCALE GENOMIC DNA]</scope>
    <source>
        <strain evidence="1">FPW1038</strain>
    </source>
</reference>